<comment type="caution">
    <text evidence="1">The sequence shown here is derived from an EMBL/GenBank/DDBJ whole genome shotgun (WGS) entry which is preliminary data.</text>
</comment>
<name>A0A928Z3I0_9CYAN</name>
<proteinExistence type="predicted"/>
<dbReference type="RefSeq" id="WP_264324873.1">
    <property type="nucleotide sequence ID" value="NZ_JADEXQ010000027.1"/>
</dbReference>
<dbReference type="Gene3D" id="3.20.20.80">
    <property type="entry name" value="Glycosidases"/>
    <property type="match status" value="1"/>
</dbReference>
<evidence type="ECO:0000313" key="2">
    <source>
        <dbReference type="Proteomes" id="UP000625316"/>
    </source>
</evidence>
<dbReference type="InterPro" id="IPR013780">
    <property type="entry name" value="Glyco_hydro_b"/>
</dbReference>
<dbReference type="Gene3D" id="2.60.40.1180">
    <property type="entry name" value="Golgi alpha-mannosidase II"/>
    <property type="match status" value="1"/>
</dbReference>
<dbReference type="SUPFAM" id="SSF51445">
    <property type="entry name" value="(Trans)glycosidases"/>
    <property type="match status" value="1"/>
</dbReference>
<dbReference type="AlphaFoldDB" id="A0A928Z3I0"/>
<organism evidence="1 2">
    <name type="scientific">Romeriopsis navalis LEGE 11480</name>
    <dbReference type="NCBI Taxonomy" id="2777977"/>
    <lineage>
        <taxon>Bacteria</taxon>
        <taxon>Bacillati</taxon>
        <taxon>Cyanobacteriota</taxon>
        <taxon>Cyanophyceae</taxon>
        <taxon>Leptolyngbyales</taxon>
        <taxon>Leptolyngbyaceae</taxon>
        <taxon>Romeriopsis</taxon>
        <taxon>Romeriopsis navalis</taxon>
    </lineage>
</organism>
<reference evidence="1" key="1">
    <citation type="submission" date="2020-10" db="EMBL/GenBank/DDBJ databases">
        <authorList>
            <person name="Castelo-Branco R."/>
            <person name="Eusebio N."/>
            <person name="Adriana R."/>
            <person name="Vieira A."/>
            <person name="Brugerolle De Fraissinette N."/>
            <person name="Rezende De Castro R."/>
            <person name="Schneider M.P."/>
            <person name="Vasconcelos V."/>
            <person name="Leao P.N."/>
        </authorList>
    </citation>
    <scope>NUCLEOTIDE SEQUENCE</scope>
    <source>
        <strain evidence="1">LEGE 11480</strain>
    </source>
</reference>
<protein>
    <submittedName>
        <fullName evidence="1">Uncharacterized protein</fullName>
    </submittedName>
</protein>
<dbReference type="Proteomes" id="UP000625316">
    <property type="component" value="Unassembled WGS sequence"/>
</dbReference>
<accession>A0A928Z3I0</accession>
<dbReference type="EMBL" id="JADEXQ010000027">
    <property type="protein sequence ID" value="MBE9030047.1"/>
    <property type="molecule type" value="Genomic_DNA"/>
</dbReference>
<sequence>MQPKWRRHIGLIYVVVVCLVISWSTIATATSTITIKLAHHPIGISTQYIGACEGNVNFDQADIEDLGINTYRLYGGMSRWEPTDDDGKYGWPTIAQIKQNPDLIPWEKWDTVMRQPTTGSDYANSGNPRELWQGSAAQIFKTLQQAKVRTVLNLRNIDPGNQPTWALQLNPLRTEADRNEWWEHVFATVYWLNVRNDYQIDDFEIHNEPDHRAQGWDGNQADYFELVRVTADAINHVYATYLPDRQVHIHAPKTIGGSRWPKATIAQVGKYFDTVNIHSYDRNISGYVRRVRRWMRRTAHAQSPLWIGEWGTYTKGYNDRDFSLNLIKNMMRMSTPGETYIDGSHLFSLYDWGRNGSFEGLINAQGERRLAYYAFRLGIRALQGGQAVLPATSSNDDVMTIVTQDKQHQLHVLLVNDRNTSRHLTIDVSAILQQGQGTVREFSDTAQDEIVTSLKIQHGKAKIKLPPHTSQLLILAGNERTTSSTASSTLMS</sequence>
<dbReference type="InterPro" id="IPR017853">
    <property type="entry name" value="GH"/>
</dbReference>
<evidence type="ECO:0000313" key="1">
    <source>
        <dbReference type="EMBL" id="MBE9030047.1"/>
    </source>
</evidence>
<gene>
    <name evidence="1" type="ORF">IQ266_09940</name>
</gene>
<keyword evidence="2" id="KW-1185">Reference proteome</keyword>